<comment type="caution">
    <text evidence="1">The sequence shown here is derived from an EMBL/GenBank/DDBJ whole genome shotgun (WGS) entry which is preliminary data.</text>
</comment>
<name>A0A2T0SMM3_9BACT</name>
<proteinExistence type="predicted"/>
<gene>
    <name evidence="1" type="ORF">CLV58_11626</name>
</gene>
<dbReference type="Proteomes" id="UP000238375">
    <property type="component" value="Unassembled WGS sequence"/>
</dbReference>
<evidence type="ECO:0000313" key="1">
    <source>
        <dbReference type="EMBL" id="PRY34633.1"/>
    </source>
</evidence>
<dbReference type="AlphaFoldDB" id="A0A2T0SMM3"/>
<reference evidence="1 2" key="1">
    <citation type="submission" date="2018-03" db="EMBL/GenBank/DDBJ databases">
        <title>Genomic Encyclopedia of Archaeal and Bacterial Type Strains, Phase II (KMG-II): from individual species to whole genera.</title>
        <authorList>
            <person name="Goeker M."/>
        </authorList>
    </citation>
    <scope>NUCLEOTIDE SEQUENCE [LARGE SCALE GENOMIC DNA]</scope>
    <source>
        <strain evidence="1 2">DSM 28354</strain>
    </source>
</reference>
<keyword evidence="2" id="KW-1185">Reference proteome</keyword>
<protein>
    <submittedName>
        <fullName evidence="1">Uncharacterized protein</fullName>
    </submittedName>
</protein>
<organism evidence="1 2">
    <name type="scientific">Spirosoma oryzae</name>
    <dbReference type="NCBI Taxonomy" id="1469603"/>
    <lineage>
        <taxon>Bacteria</taxon>
        <taxon>Pseudomonadati</taxon>
        <taxon>Bacteroidota</taxon>
        <taxon>Cytophagia</taxon>
        <taxon>Cytophagales</taxon>
        <taxon>Cytophagaceae</taxon>
        <taxon>Spirosoma</taxon>
    </lineage>
</organism>
<accession>A0A2T0SMM3</accession>
<dbReference type="EMBL" id="PVTE01000016">
    <property type="protein sequence ID" value="PRY34633.1"/>
    <property type="molecule type" value="Genomic_DNA"/>
</dbReference>
<evidence type="ECO:0000313" key="2">
    <source>
        <dbReference type="Proteomes" id="UP000238375"/>
    </source>
</evidence>
<sequence>MPVISMFYGIIVRMFTLTIKSTNAHTFTLSILDRKPFSLFLMAAFFQVIYHRENR</sequence>